<accession>A0ABP9L7E0</accession>
<name>A0ABP9L7E0_9RHOB</name>
<reference evidence="2" key="1">
    <citation type="journal article" date="2019" name="Int. J. Syst. Evol. Microbiol.">
        <title>The Global Catalogue of Microorganisms (GCM) 10K type strain sequencing project: providing services to taxonomists for standard genome sequencing and annotation.</title>
        <authorList>
            <consortium name="The Broad Institute Genomics Platform"/>
            <consortium name="The Broad Institute Genome Sequencing Center for Infectious Disease"/>
            <person name="Wu L."/>
            <person name="Ma J."/>
        </authorList>
    </citation>
    <scope>NUCLEOTIDE SEQUENCE [LARGE SCALE GENOMIC DNA]</scope>
    <source>
        <strain evidence="2">JCM 18015</strain>
    </source>
</reference>
<evidence type="ECO:0000313" key="1">
    <source>
        <dbReference type="EMBL" id="GAA5070201.1"/>
    </source>
</evidence>
<dbReference type="EMBL" id="BAABHW010000002">
    <property type="protein sequence ID" value="GAA5070201.1"/>
    <property type="molecule type" value="Genomic_DNA"/>
</dbReference>
<gene>
    <name evidence="1" type="ORF">GCM10023209_12680</name>
</gene>
<evidence type="ECO:0000313" key="2">
    <source>
        <dbReference type="Proteomes" id="UP001499910"/>
    </source>
</evidence>
<comment type="caution">
    <text evidence="1">The sequence shown here is derived from an EMBL/GenBank/DDBJ whole genome shotgun (WGS) entry which is preliminary data.</text>
</comment>
<proteinExistence type="predicted"/>
<sequence length="139" mass="15557">MADLCNEFERRSVALDEIEGIISVQQEMISAVEAETINQGFVSHYEYGRALSEDEQHDQNAFDMRFAQNMEEALSTQSFDEFMDDYTSNIALARETGLDIEVLKIECSVSMIGDINSMLQGAVEDIESVTNDLGNSLAR</sequence>
<protein>
    <submittedName>
        <fullName evidence="1">Uncharacterized protein</fullName>
    </submittedName>
</protein>
<organism evidence="1 2">
    <name type="scientific">[Roseibacterium] beibuensis</name>
    <dbReference type="NCBI Taxonomy" id="1193142"/>
    <lineage>
        <taxon>Bacteria</taxon>
        <taxon>Pseudomonadati</taxon>
        <taxon>Pseudomonadota</taxon>
        <taxon>Alphaproteobacteria</taxon>
        <taxon>Rhodobacterales</taxon>
        <taxon>Roseobacteraceae</taxon>
        <taxon>Roseicyclus</taxon>
    </lineage>
</organism>
<dbReference type="Proteomes" id="UP001499910">
    <property type="component" value="Unassembled WGS sequence"/>
</dbReference>
<keyword evidence="2" id="KW-1185">Reference proteome</keyword>
<dbReference type="RefSeq" id="WP_259549851.1">
    <property type="nucleotide sequence ID" value="NZ_BAABHW010000002.1"/>
</dbReference>